<evidence type="ECO:0000256" key="9">
    <source>
        <dbReference type="ARBA" id="ARBA00022840"/>
    </source>
</evidence>
<evidence type="ECO:0000256" key="10">
    <source>
        <dbReference type="ARBA" id="ARBA00022989"/>
    </source>
</evidence>
<dbReference type="GO" id="GO:0046983">
    <property type="term" value="F:protein dimerization activity"/>
    <property type="evidence" value="ECO:0007669"/>
    <property type="project" value="InterPro"/>
</dbReference>
<dbReference type="AlphaFoldDB" id="A0A1H1SEU3"/>
<dbReference type="SUPFAM" id="SSF55874">
    <property type="entry name" value="ATPase domain of HSP90 chaperone/DNA topoisomerase II/histidine kinase"/>
    <property type="match status" value="1"/>
</dbReference>
<dbReference type="Pfam" id="PF00672">
    <property type="entry name" value="HAMP"/>
    <property type="match status" value="1"/>
</dbReference>
<dbReference type="InterPro" id="IPR003594">
    <property type="entry name" value="HATPase_dom"/>
</dbReference>
<keyword evidence="8 14" id="KW-0418">Kinase</keyword>
<accession>A0A1H1SEU3</accession>
<dbReference type="Pfam" id="PF02518">
    <property type="entry name" value="HATPase_c"/>
    <property type="match status" value="1"/>
</dbReference>
<dbReference type="PROSITE" id="PS50885">
    <property type="entry name" value="HAMP"/>
    <property type="match status" value="1"/>
</dbReference>
<dbReference type="GO" id="GO:0005524">
    <property type="term" value="F:ATP binding"/>
    <property type="evidence" value="ECO:0007669"/>
    <property type="project" value="UniProtKB-KW"/>
</dbReference>
<organism evidence="14 15">
    <name type="scientific">Friedmanniella luteola</name>
    <dbReference type="NCBI Taxonomy" id="546871"/>
    <lineage>
        <taxon>Bacteria</taxon>
        <taxon>Bacillati</taxon>
        <taxon>Actinomycetota</taxon>
        <taxon>Actinomycetes</taxon>
        <taxon>Propionibacteriales</taxon>
        <taxon>Nocardioidaceae</taxon>
        <taxon>Friedmanniella</taxon>
    </lineage>
</organism>
<keyword evidence="11" id="KW-0902">Two-component regulatory system</keyword>
<dbReference type="GO" id="GO:0016020">
    <property type="term" value="C:membrane"/>
    <property type="evidence" value="ECO:0007669"/>
    <property type="project" value="UniProtKB-SubCell"/>
</dbReference>
<dbReference type="Gene3D" id="3.30.565.10">
    <property type="entry name" value="Histidine kinase-like ATPase, C-terminal domain"/>
    <property type="match status" value="1"/>
</dbReference>
<keyword evidence="12" id="KW-0472">Membrane</keyword>
<evidence type="ECO:0000256" key="3">
    <source>
        <dbReference type="ARBA" id="ARBA00012438"/>
    </source>
</evidence>
<name>A0A1H1SEU3_9ACTN</name>
<evidence type="ECO:0000313" key="15">
    <source>
        <dbReference type="Proteomes" id="UP000199092"/>
    </source>
</evidence>
<dbReference type="EC" id="2.7.13.3" evidence="3"/>
<dbReference type="CDD" id="cd16917">
    <property type="entry name" value="HATPase_UhpB-NarQ-NarX-like"/>
    <property type="match status" value="1"/>
</dbReference>
<dbReference type="Pfam" id="PF07730">
    <property type="entry name" value="HisKA_3"/>
    <property type="match status" value="1"/>
</dbReference>
<keyword evidence="15" id="KW-1185">Reference proteome</keyword>
<proteinExistence type="predicted"/>
<evidence type="ECO:0000256" key="6">
    <source>
        <dbReference type="ARBA" id="ARBA00022692"/>
    </source>
</evidence>
<keyword evidence="7" id="KW-0547">Nucleotide-binding</keyword>
<dbReference type="Proteomes" id="UP000199092">
    <property type="component" value="Chromosome I"/>
</dbReference>
<dbReference type="InterPro" id="IPR003660">
    <property type="entry name" value="HAMP_dom"/>
</dbReference>
<evidence type="ECO:0000256" key="11">
    <source>
        <dbReference type="ARBA" id="ARBA00023012"/>
    </source>
</evidence>
<dbReference type="CDD" id="cd06225">
    <property type="entry name" value="HAMP"/>
    <property type="match status" value="1"/>
</dbReference>
<reference evidence="14 15" key="1">
    <citation type="submission" date="2016-10" db="EMBL/GenBank/DDBJ databases">
        <authorList>
            <person name="de Groot N.N."/>
        </authorList>
    </citation>
    <scope>NUCLEOTIDE SEQUENCE [LARGE SCALE GENOMIC DNA]</scope>
    <source>
        <strain evidence="14 15">DSM 21741</strain>
    </source>
</reference>
<dbReference type="SMART" id="SM00387">
    <property type="entry name" value="HATPase_c"/>
    <property type="match status" value="1"/>
</dbReference>
<evidence type="ECO:0000256" key="5">
    <source>
        <dbReference type="ARBA" id="ARBA00022679"/>
    </source>
</evidence>
<dbReference type="InterPro" id="IPR011712">
    <property type="entry name" value="Sig_transdc_His_kin_sub3_dim/P"/>
</dbReference>
<evidence type="ECO:0000256" key="2">
    <source>
        <dbReference type="ARBA" id="ARBA00004370"/>
    </source>
</evidence>
<dbReference type="STRING" id="546871.SAMN04488543_1779"/>
<evidence type="ECO:0000259" key="13">
    <source>
        <dbReference type="PROSITE" id="PS50885"/>
    </source>
</evidence>
<dbReference type="PANTHER" id="PTHR24421">
    <property type="entry name" value="NITRATE/NITRITE SENSOR PROTEIN NARX-RELATED"/>
    <property type="match status" value="1"/>
</dbReference>
<evidence type="ECO:0000256" key="7">
    <source>
        <dbReference type="ARBA" id="ARBA00022741"/>
    </source>
</evidence>
<gene>
    <name evidence="14" type="ORF">SAMN04488543_1779</name>
</gene>
<evidence type="ECO:0000256" key="8">
    <source>
        <dbReference type="ARBA" id="ARBA00022777"/>
    </source>
</evidence>
<evidence type="ECO:0000256" key="1">
    <source>
        <dbReference type="ARBA" id="ARBA00000085"/>
    </source>
</evidence>
<feature type="domain" description="HAMP" evidence="13">
    <location>
        <begin position="75"/>
        <end position="127"/>
    </location>
</feature>
<dbReference type="SMART" id="SM00304">
    <property type="entry name" value="HAMP"/>
    <property type="match status" value="1"/>
</dbReference>
<evidence type="ECO:0000313" key="14">
    <source>
        <dbReference type="EMBL" id="SDS46514.1"/>
    </source>
</evidence>
<protein>
    <recommendedName>
        <fullName evidence="3">histidine kinase</fullName>
        <ecNumber evidence="3">2.7.13.3</ecNumber>
    </recommendedName>
</protein>
<dbReference type="EMBL" id="LT629749">
    <property type="protein sequence ID" value="SDS46514.1"/>
    <property type="molecule type" value="Genomic_DNA"/>
</dbReference>
<sequence>MDTAAPMPHVGPVASFSSLPVYWRVCLINAAVFLLSAVILVVSPATVGRDMSLGQLGGLALGLGAIMVANALLLRSSLVPLDRLVAQMQRMDLEGLGQKLPETEDGSLQPLVASFNRMSTRLELERARSNAQALAAQEVERHRIARELHDEVGQGLTVVLLGLQRAVATAPPELAEELRAVQETARTSLHEVREVARRLRPGVLQDLGLVSALAALASDFTTHSGGTVERGFDAHLPPLTEEQELVLYRVAQEALTNVARHADARTVRLRLLADPEGVELVVADDGRGLGRAPEGSGLRGMRERALLVGGRLSVRSPGSAGGTEVRLRVPVRAAVDA</sequence>
<dbReference type="PANTHER" id="PTHR24421:SF10">
    <property type="entry name" value="NITRATE_NITRITE SENSOR PROTEIN NARQ"/>
    <property type="match status" value="1"/>
</dbReference>
<dbReference type="Gene3D" id="1.20.5.1930">
    <property type="match status" value="1"/>
</dbReference>
<feature type="transmembrane region" description="Helical" evidence="12">
    <location>
        <begin position="21"/>
        <end position="42"/>
    </location>
</feature>
<evidence type="ECO:0000256" key="12">
    <source>
        <dbReference type="SAM" id="Phobius"/>
    </source>
</evidence>
<comment type="catalytic activity">
    <reaction evidence="1">
        <text>ATP + protein L-histidine = ADP + protein N-phospho-L-histidine.</text>
        <dbReference type="EC" id="2.7.13.3"/>
    </reaction>
</comment>
<keyword evidence="10 12" id="KW-1133">Transmembrane helix</keyword>
<dbReference type="InterPro" id="IPR036890">
    <property type="entry name" value="HATPase_C_sf"/>
</dbReference>
<comment type="subcellular location">
    <subcellularLocation>
        <location evidence="2">Membrane</location>
    </subcellularLocation>
</comment>
<evidence type="ECO:0000256" key="4">
    <source>
        <dbReference type="ARBA" id="ARBA00022553"/>
    </source>
</evidence>
<dbReference type="InterPro" id="IPR050482">
    <property type="entry name" value="Sensor_HK_TwoCompSys"/>
</dbReference>
<keyword evidence="4" id="KW-0597">Phosphoprotein</keyword>
<keyword evidence="6 12" id="KW-0812">Transmembrane</keyword>
<dbReference type="GO" id="GO:0000155">
    <property type="term" value="F:phosphorelay sensor kinase activity"/>
    <property type="evidence" value="ECO:0007669"/>
    <property type="project" value="InterPro"/>
</dbReference>
<feature type="transmembrane region" description="Helical" evidence="12">
    <location>
        <begin position="54"/>
        <end position="74"/>
    </location>
</feature>
<keyword evidence="5" id="KW-0808">Transferase</keyword>
<keyword evidence="9" id="KW-0067">ATP-binding</keyword>